<dbReference type="PANTHER" id="PTHR39335:SF1">
    <property type="entry name" value="BLL4220 PROTEIN"/>
    <property type="match status" value="1"/>
</dbReference>
<evidence type="ECO:0000256" key="1">
    <source>
        <dbReference type="SAM" id="SignalP"/>
    </source>
</evidence>
<dbReference type="RefSeq" id="WP_380679195.1">
    <property type="nucleotide sequence ID" value="NZ_CP173186.1"/>
</dbReference>
<organism evidence="2 3">
    <name type="scientific">Serratia aquatilis</name>
    <dbReference type="NCBI Taxonomy" id="1737515"/>
    <lineage>
        <taxon>Bacteria</taxon>
        <taxon>Pseudomonadati</taxon>
        <taxon>Pseudomonadota</taxon>
        <taxon>Gammaproteobacteria</taxon>
        <taxon>Enterobacterales</taxon>
        <taxon>Yersiniaceae</taxon>
        <taxon>Serratia</taxon>
    </lineage>
</organism>
<keyword evidence="3" id="KW-1185">Reference proteome</keyword>
<comment type="caution">
    <text evidence="2">The sequence shown here is derived from an EMBL/GenBank/DDBJ whole genome shotgun (WGS) entry which is preliminary data.</text>
</comment>
<evidence type="ECO:0008006" key="4">
    <source>
        <dbReference type="Google" id="ProtNLM"/>
    </source>
</evidence>
<feature type="signal peptide" evidence="1">
    <location>
        <begin position="1"/>
        <end position="20"/>
    </location>
</feature>
<dbReference type="Proteomes" id="UP001589792">
    <property type="component" value="Unassembled WGS sequence"/>
</dbReference>
<sequence length="228" mass="25442">MMKIRFAPVLIGLLAFSALASDLSTQETSLGQVYTNNKGMTLYYFDNDKADQSNCYGDCAKAWPPLLVTEESSQIPGLAKIERKDGKLQWALNHRPLYLWHKDQKPGDITGAGVKNIWSLARADKVPVKVYSTESGNILTNKDNMSLYTFSKDSNGVSVCYEDCATHWPPLAAQKNDTASGAFSVLTRKDGTYQWAYQGSPLYTWVKDKQPGDITGDKVKNIWHLVHL</sequence>
<protein>
    <recommendedName>
        <fullName evidence="4">Lipoprotein with Yx(FWY)xxD motif</fullName>
    </recommendedName>
</protein>
<dbReference type="EMBL" id="JBHLXG010000030">
    <property type="protein sequence ID" value="MFC0228928.1"/>
    <property type="molecule type" value="Genomic_DNA"/>
</dbReference>
<keyword evidence="1" id="KW-0732">Signal</keyword>
<feature type="chain" id="PRO_5047105783" description="Lipoprotein with Yx(FWY)xxD motif" evidence="1">
    <location>
        <begin position="21"/>
        <end position="228"/>
    </location>
</feature>
<gene>
    <name evidence="2" type="ORF">ACFFJ3_20955</name>
</gene>
<name>A0ABV6EIV9_9GAMM</name>
<accession>A0ABV6EIV9</accession>
<evidence type="ECO:0000313" key="3">
    <source>
        <dbReference type="Proteomes" id="UP001589792"/>
    </source>
</evidence>
<dbReference type="PANTHER" id="PTHR39335">
    <property type="entry name" value="BLL4220 PROTEIN"/>
    <property type="match status" value="1"/>
</dbReference>
<dbReference type="Pfam" id="PF03640">
    <property type="entry name" value="Lipoprotein_15"/>
    <property type="match status" value="4"/>
</dbReference>
<evidence type="ECO:0000313" key="2">
    <source>
        <dbReference type="EMBL" id="MFC0228928.1"/>
    </source>
</evidence>
<reference evidence="2 3" key="1">
    <citation type="submission" date="2024-09" db="EMBL/GenBank/DDBJ databases">
        <authorList>
            <person name="Sun Q."/>
            <person name="Mori K."/>
        </authorList>
    </citation>
    <scope>NUCLEOTIDE SEQUENCE [LARGE SCALE GENOMIC DNA]</scope>
    <source>
        <strain evidence="2 3">CCM 8626</strain>
    </source>
</reference>
<proteinExistence type="predicted"/>
<dbReference type="InterPro" id="IPR005297">
    <property type="entry name" value="Lipoprotein_repeat"/>
</dbReference>